<dbReference type="SUPFAM" id="SSF51735">
    <property type="entry name" value="NAD(P)-binding Rossmann-fold domains"/>
    <property type="match status" value="1"/>
</dbReference>
<accession>A0A368P6H9</accession>
<evidence type="ECO:0000313" key="3">
    <source>
        <dbReference type="Proteomes" id="UP000252249"/>
    </source>
</evidence>
<evidence type="ECO:0000313" key="2">
    <source>
        <dbReference type="EMBL" id="RCU57389.1"/>
    </source>
</evidence>
<protein>
    <submittedName>
        <fullName evidence="2">NAD-dependent epimerase/dehydratase family protein</fullName>
    </submittedName>
</protein>
<dbReference type="InterPro" id="IPR036291">
    <property type="entry name" value="NAD(P)-bd_dom_sf"/>
</dbReference>
<reference evidence="2 3" key="1">
    <citation type="submission" date="2018-07" db="EMBL/GenBank/DDBJ databases">
        <title>Oceanihabitans testaceum sp. nov., isolated from marine sediment.</title>
        <authorList>
            <person name="Li C.-M."/>
        </authorList>
    </citation>
    <scope>NUCLEOTIDE SEQUENCE [LARGE SCALE GENOMIC DNA]</scope>
    <source>
        <strain evidence="2 3">S9-10</strain>
    </source>
</reference>
<dbReference type="Proteomes" id="UP000252249">
    <property type="component" value="Unassembled WGS sequence"/>
</dbReference>
<dbReference type="PANTHER" id="PTHR14097:SF7">
    <property type="entry name" value="OXIDOREDUCTASE HTATIP2"/>
    <property type="match status" value="1"/>
</dbReference>
<gene>
    <name evidence="2" type="ORF">DU428_06230</name>
</gene>
<comment type="caution">
    <text evidence="2">The sequence shown here is derived from an EMBL/GenBank/DDBJ whole genome shotgun (WGS) entry which is preliminary data.</text>
</comment>
<dbReference type="AlphaFoldDB" id="A0A368P6H9"/>
<dbReference type="RefSeq" id="WP_113966133.1">
    <property type="nucleotide sequence ID" value="NZ_JAWVXR010000002.1"/>
</dbReference>
<dbReference type="PANTHER" id="PTHR14097">
    <property type="entry name" value="OXIDOREDUCTASE HTATIP2"/>
    <property type="match status" value="1"/>
</dbReference>
<dbReference type="EMBL" id="QPIG01000002">
    <property type="protein sequence ID" value="RCU57389.1"/>
    <property type="molecule type" value="Genomic_DNA"/>
</dbReference>
<organism evidence="2 3">
    <name type="scientific">Oceanihabitans sediminis</name>
    <dbReference type="NCBI Taxonomy" id="1812012"/>
    <lineage>
        <taxon>Bacteria</taxon>
        <taxon>Pseudomonadati</taxon>
        <taxon>Bacteroidota</taxon>
        <taxon>Flavobacteriia</taxon>
        <taxon>Flavobacteriales</taxon>
        <taxon>Flavobacteriaceae</taxon>
        <taxon>Oceanihabitans</taxon>
    </lineage>
</organism>
<keyword evidence="3" id="KW-1185">Reference proteome</keyword>
<sequence>MKKTAIILGATGLTGSILLQKLIADSSYERIKLFSRSKIASLPEKVSQYIGDLLDLEQFIDDFTADEVYCCIGTTKKKTPNKTLYKQIDYGIPVTAAKMSKENNTPTFLVISAMGANKNSSVFYNKVKGEMEEGILNQNIKNTYVLRPSLISGPRKEKRLLEDIGLVVFKFLQPLFIGKLKKYKITEAENIAQAMLHLANNTNQDEVIITSTKITEIANNN</sequence>
<name>A0A368P6H9_9FLAO</name>
<feature type="domain" description="NAD(P)-binding" evidence="1">
    <location>
        <begin position="9"/>
        <end position="149"/>
    </location>
</feature>
<evidence type="ECO:0000259" key="1">
    <source>
        <dbReference type="Pfam" id="PF13460"/>
    </source>
</evidence>
<dbReference type="Pfam" id="PF13460">
    <property type="entry name" value="NAD_binding_10"/>
    <property type="match status" value="1"/>
</dbReference>
<dbReference type="InterPro" id="IPR016040">
    <property type="entry name" value="NAD(P)-bd_dom"/>
</dbReference>
<proteinExistence type="predicted"/>
<dbReference type="OrthoDB" id="9798632at2"/>
<dbReference type="Gene3D" id="3.40.50.720">
    <property type="entry name" value="NAD(P)-binding Rossmann-like Domain"/>
    <property type="match status" value="1"/>
</dbReference>